<dbReference type="CDD" id="cd07067">
    <property type="entry name" value="HP_PGM_like"/>
    <property type="match status" value="1"/>
</dbReference>
<sequence length="270" mass="29443">MVLEVIYVVRHGYRSNWVVDPETGEYSTNIRSPTGIASDPALASYGVKQAEQLGQHLLSVEPKVDLIYSSPFYRCLQTLSPFTNALAEKGKVVVNVEPGVGEFYGLARFDHPSPATIGVLNEHFPNLRAEQNPSIIPSKKGESIVQLHDRIAYALRHIIAQADADPSGPKALLICSHAAAMIAIGRALTGNMPEDYSEDDFNCFTCSISKFVRRGVPEKTNSPGDVAKWSPEDPDVVPDIQWRGKGVSGGWDCVINGDCSFLTGGEERGW</sequence>
<dbReference type="SUPFAM" id="SSF53254">
    <property type="entry name" value="Phosphoglycerate mutase-like"/>
    <property type="match status" value="1"/>
</dbReference>
<dbReference type="InterPro" id="IPR051710">
    <property type="entry name" value="Phosphatase_SH3-domain"/>
</dbReference>
<proteinExistence type="predicted"/>
<dbReference type="AlphaFoldDB" id="A0AAQ3M9A2"/>
<evidence type="ECO:0000313" key="2">
    <source>
        <dbReference type="Proteomes" id="UP001303373"/>
    </source>
</evidence>
<dbReference type="PANTHER" id="PTHR16469">
    <property type="entry name" value="UBIQUITIN-ASSOCIATED AND SH3 DOMAIN-CONTAINING BA-RELATED"/>
    <property type="match status" value="1"/>
</dbReference>
<dbReference type="EMBL" id="CP138589">
    <property type="protein sequence ID" value="WPH03367.1"/>
    <property type="molecule type" value="Genomic_DNA"/>
</dbReference>
<gene>
    <name evidence="1" type="ORF">R9X50_00624600</name>
</gene>
<accession>A0AAQ3M9A2</accession>
<dbReference type="Pfam" id="PF00300">
    <property type="entry name" value="His_Phos_1"/>
    <property type="match status" value="1"/>
</dbReference>
<name>A0AAQ3M9A2_9PEZI</name>
<keyword evidence="2" id="KW-1185">Reference proteome</keyword>
<evidence type="ECO:0008006" key="3">
    <source>
        <dbReference type="Google" id="ProtNLM"/>
    </source>
</evidence>
<dbReference type="Gene3D" id="3.40.50.1240">
    <property type="entry name" value="Phosphoglycerate mutase-like"/>
    <property type="match status" value="1"/>
</dbReference>
<dbReference type="InterPro" id="IPR029033">
    <property type="entry name" value="His_PPase_superfam"/>
</dbReference>
<reference evidence="1 2" key="1">
    <citation type="submission" date="2023-11" db="EMBL/GenBank/DDBJ databases">
        <title>An acidophilic fungus is an integral part of prey digestion in a carnivorous sundew plant.</title>
        <authorList>
            <person name="Tsai I.J."/>
        </authorList>
    </citation>
    <scope>NUCLEOTIDE SEQUENCE [LARGE SCALE GENOMIC DNA]</scope>
    <source>
        <strain evidence="1">169a</strain>
    </source>
</reference>
<dbReference type="PANTHER" id="PTHR16469:SF51">
    <property type="entry name" value="TRANSCRIPTION FACTOR TAU 55 KDA SUBUNIT"/>
    <property type="match status" value="1"/>
</dbReference>
<dbReference type="Proteomes" id="UP001303373">
    <property type="component" value="Chromosome 10"/>
</dbReference>
<organism evidence="1 2">
    <name type="scientific">Acrodontium crateriforme</name>
    <dbReference type="NCBI Taxonomy" id="150365"/>
    <lineage>
        <taxon>Eukaryota</taxon>
        <taxon>Fungi</taxon>
        <taxon>Dikarya</taxon>
        <taxon>Ascomycota</taxon>
        <taxon>Pezizomycotina</taxon>
        <taxon>Dothideomycetes</taxon>
        <taxon>Dothideomycetidae</taxon>
        <taxon>Mycosphaerellales</taxon>
        <taxon>Teratosphaeriaceae</taxon>
        <taxon>Acrodontium</taxon>
    </lineage>
</organism>
<evidence type="ECO:0000313" key="1">
    <source>
        <dbReference type="EMBL" id="WPH03367.1"/>
    </source>
</evidence>
<dbReference type="InterPro" id="IPR013078">
    <property type="entry name" value="His_Pase_superF_clade-1"/>
</dbReference>
<protein>
    <recommendedName>
        <fullName evidence="3">Phosphoglycerate mutase-like protein</fullName>
    </recommendedName>
</protein>